<proteinExistence type="predicted"/>
<name>A0A5B0S1K0_PUCGR</name>
<keyword evidence="3" id="KW-1185">Reference proteome</keyword>
<evidence type="ECO:0000313" key="2">
    <source>
        <dbReference type="EMBL" id="KAA1131652.1"/>
    </source>
</evidence>
<organism evidence="2 4">
    <name type="scientific">Puccinia graminis f. sp. tritici</name>
    <dbReference type="NCBI Taxonomy" id="56615"/>
    <lineage>
        <taxon>Eukaryota</taxon>
        <taxon>Fungi</taxon>
        <taxon>Dikarya</taxon>
        <taxon>Basidiomycota</taxon>
        <taxon>Pucciniomycotina</taxon>
        <taxon>Pucciniomycetes</taxon>
        <taxon>Pucciniales</taxon>
        <taxon>Pucciniaceae</taxon>
        <taxon>Puccinia</taxon>
    </lineage>
</organism>
<comment type="caution">
    <text evidence="2">The sequence shown here is derived from an EMBL/GenBank/DDBJ whole genome shotgun (WGS) entry which is preliminary data.</text>
</comment>
<reference evidence="3 4" key="1">
    <citation type="submission" date="2019-05" db="EMBL/GenBank/DDBJ databases">
        <title>Emergence of the Ug99 lineage of the wheat stem rust pathogen through somatic hybridization.</title>
        <authorList>
            <person name="Li F."/>
            <person name="Upadhyaya N.M."/>
            <person name="Sperschneider J."/>
            <person name="Matny O."/>
            <person name="Nguyen-Phuc H."/>
            <person name="Mago R."/>
            <person name="Raley C."/>
            <person name="Miller M.E."/>
            <person name="Silverstein K.A.T."/>
            <person name="Henningsen E."/>
            <person name="Hirsch C.D."/>
            <person name="Visser B."/>
            <person name="Pretorius Z.A."/>
            <person name="Steffenson B.J."/>
            <person name="Schwessinger B."/>
            <person name="Dodds P.N."/>
            <person name="Figueroa M."/>
        </authorList>
    </citation>
    <scope>NUCLEOTIDE SEQUENCE [LARGE SCALE GENOMIC DNA]</scope>
    <source>
        <strain evidence="1">21-0</strain>
        <strain evidence="2 4">Ug99</strain>
    </source>
</reference>
<dbReference type="EMBL" id="VSWC01000040">
    <property type="protein sequence ID" value="KAA1105850.1"/>
    <property type="molecule type" value="Genomic_DNA"/>
</dbReference>
<accession>A0A5B0S1K0</accession>
<evidence type="ECO:0000313" key="1">
    <source>
        <dbReference type="EMBL" id="KAA1105850.1"/>
    </source>
</evidence>
<protein>
    <submittedName>
        <fullName evidence="2">Uncharacterized protein</fullName>
    </submittedName>
</protein>
<sequence length="74" mass="8309">MFEHKANVISAARSVLSSRLDDDSSGTITTPIELDFCVEVAKSILLMSSILYERDQEFVERAFEGTEEARLNLL</sequence>
<gene>
    <name evidence="1" type="ORF">PGT21_022099</name>
    <name evidence="2" type="ORF">PGTUg99_034712</name>
</gene>
<dbReference type="Proteomes" id="UP000325313">
    <property type="component" value="Unassembled WGS sequence"/>
</dbReference>
<dbReference type="Proteomes" id="UP000324748">
    <property type="component" value="Unassembled WGS sequence"/>
</dbReference>
<evidence type="ECO:0000313" key="3">
    <source>
        <dbReference type="Proteomes" id="UP000324748"/>
    </source>
</evidence>
<evidence type="ECO:0000313" key="4">
    <source>
        <dbReference type="Proteomes" id="UP000325313"/>
    </source>
</evidence>
<dbReference type="EMBL" id="VDEP01000103">
    <property type="protein sequence ID" value="KAA1131652.1"/>
    <property type="molecule type" value="Genomic_DNA"/>
</dbReference>
<dbReference type="OrthoDB" id="426718at2759"/>
<dbReference type="AlphaFoldDB" id="A0A5B0S1K0"/>